<keyword evidence="2" id="KW-1185">Reference proteome</keyword>
<sequence>MMAKGWSFSALINALRGAAFLDVGTSAGTVAAGDDSRIVNAVQRTGDTMGGSLAVRVNQAAIALRPVSDGQTNYLVGKNAANNLDVWFAGLRDSDSVKFGRQGYGELYFKDDGTSGWVNPVSGQSLLFNDGGDIFYRSASNGVHYFNSDVEIQSSGISLKIAPDADNEPSYIAGSNAAKTGTTWRVGKIGVGADIVVANLVSGQAIGLSSNGNMYYDVANNNFQHIFGQTVIAPAMQVGNLTATKAGGGEVITVKTNTASTGAWISLRNSANAEKGQLGILPDGTTIEFKNVGVPASVGFVRILSDGQVNIGSDVDVNLVVSPTGAVGARGMLTAGSARYGTDGNIVGTVWGTNAKAYVDSGLATKLGVSANAVSATKLQTPRNINGVPFDGTADIQLDKGLVVHAWGSYALFGNQNIILTAIDANHLTFTMTWEASNNFVQLNKTKVSLVSVDNDTEVIPGSTTTRRRKKIGDYTITGLTLTGSIGANAVFTILSTNHGVTVGQSVTLGLCAFIYDQVGMTVGGQVAAIQYYGSAIRLELDTPVSSQSVPIFTRHLQGANSNGGWAATTEKIYGSQNVPGEGTTDVASGFVFADLKTVGLTSAETSSNTWYPASLISIVIHNIV</sequence>
<proteinExistence type="predicted"/>
<evidence type="ECO:0000313" key="2">
    <source>
        <dbReference type="Proteomes" id="UP000019701"/>
    </source>
</evidence>
<dbReference type="RefSeq" id="YP_009021838.1">
    <property type="nucleotide sequence ID" value="NC_023865.1"/>
</dbReference>
<dbReference type="OrthoDB" id="901at10239"/>
<gene>
    <name evidence="1" type="ORF">PM1_061</name>
</gene>
<protein>
    <submittedName>
        <fullName evidence="1">Uncharacterized protein</fullName>
    </submittedName>
</protein>
<dbReference type="Gene3D" id="6.20.70.20">
    <property type="match status" value="1"/>
</dbReference>
<dbReference type="Proteomes" id="UP000019701">
    <property type="component" value="Segment"/>
</dbReference>
<accession>X2CRP1</accession>
<evidence type="ECO:0000313" key="1">
    <source>
        <dbReference type="EMBL" id="AGV99277.1"/>
    </source>
</evidence>
<reference evidence="1 2" key="1">
    <citation type="journal article" date="2014" name="Arch. Virol.">
        <title>Complete genome sequence of the Pectobacterium carotovorum subsp. carotovorum virulent bacteriophage PM1.</title>
        <authorList>
            <person name="Lim J.A."/>
            <person name="Shin H."/>
            <person name="Lee D.H."/>
            <person name="Han S.W."/>
            <person name="Lee J.H."/>
            <person name="Ryu S."/>
            <person name="Heu S."/>
        </authorList>
    </citation>
    <scope>NUCLEOTIDE SEQUENCE [LARGE SCALE GENOMIC DNA]</scope>
</reference>
<dbReference type="EMBL" id="KF534715">
    <property type="protein sequence ID" value="AGV99277.1"/>
    <property type="molecule type" value="Genomic_DNA"/>
</dbReference>
<dbReference type="GeneID" id="18938789"/>
<dbReference type="KEGG" id="vg:18938789"/>
<organism evidence="1 2">
    <name type="scientific">Pectobacterium phage PM1</name>
    <dbReference type="NCBI Taxonomy" id="1399915"/>
    <lineage>
        <taxon>Viruses</taxon>
        <taxon>Duplodnaviria</taxon>
        <taxon>Heunggongvirae</taxon>
        <taxon>Uroviricota</taxon>
        <taxon>Caudoviricetes</taxon>
        <taxon>Chaseviridae</taxon>
        <taxon>Cleopatravirinae</taxon>
        <taxon>Suwonvirus</taxon>
        <taxon>Suwonvirus PM1</taxon>
    </lineage>
</organism>
<name>X2CRP1_9CAUD</name>